<dbReference type="EMBL" id="CADCTJ010000278">
    <property type="protein sequence ID" value="CAA9228220.1"/>
    <property type="molecule type" value="Genomic_DNA"/>
</dbReference>
<dbReference type="PANTHER" id="PTHR19328:SF75">
    <property type="entry name" value="ALDOSE SUGAR DEHYDROGENASE YLII"/>
    <property type="match status" value="1"/>
</dbReference>
<dbReference type="SUPFAM" id="SSF50952">
    <property type="entry name" value="Soluble quinoprotein glucose dehydrogenase"/>
    <property type="match status" value="1"/>
</dbReference>
<evidence type="ECO:0000313" key="3">
    <source>
        <dbReference type="EMBL" id="CAA9228220.1"/>
    </source>
</evidence>
<dbReference type="InterPro" id="IPR011042">
    <property type="entry name" value="6-blade_b-propeller_TolB-like"/>
</dbReference>
<feature type="domain" description="Glucose/Sorbosone dehydrogenase" evidence="2">
    <location>
        <begin position="164"/>
        <end position="430"/>
    </location>
</feature>
<dbReference type="PANTHER" id="PTHR19328">
    <property type="entry name" value="HEDGEHOG-INTERACTING PROTEIN"/>
    <property type="match status" value="1"/>
</dbReference>
<organism evidence="3">
    <name type="scientific">uncultured Adhaeribacter sp</name>
    <dbReference type="NCBI Taxonomy" id="448109"/>
    <lineage>
        <taxon>Bacteria</taxon>
        <taxon>Pseudomonadati</taxon>
        <taxon>Bacteroidota</taxon>
        <taxon>Cytophagia</taxon>
        <taxon>Cytophagales</taxon>
        <taxon>Hymenobacteraceae</taxon>
        <taxon>Adhaeribacter</taxon>
        <taxon>environmental samples</taxon>
    </lineage>
</organism>
<dbReference type="Gene3D" id="2.120.10.30">
    <property type="entry name" value="TolB, C-terminal domain"/>
    <property type="match status" value="1"/>
</dbReference>
<dbReference type="InterPro" id="IPR011041">
    <property type="entry name" value="Quinoprot_gluc/sorb_DH_b-prop"/>
</dbReference>
<accession>A0A6J4HPC5</accession>
<evidence type="ECO:0000259" key="2">
    <source>
        <dbReference type="Pfam" id="PF07995"/>
    </source>
</evidence>
<reference evidence="3" key="1">
    <citation type="submission" date="2020-02" db="EMBL/GenBank/DDBJ databases">
        <authorList>
            <person name="Meier V. D."/>
        </authorList>
    </citation>
    <scope>NUCLEOTIDE SEQUENCE</scope>
    <source>
        <strain evidence="3">AVDCRST_MAG95</strain>
    </source>
</reference>
<dbReference type="Pfam" id="PF07995">
    <property type="entry name" value="GSDH"/>
    <property type="match status" value="1"/>
</dbReference>
<proteinExistence type="predicted"/>
<name>A0A6J4HPC5_9BACT</name>
<dbReference type="InterPro" id="IPR012938">
    <property type="entry name" value="Glc/Sorbosone_DH"/>
</dbReference>
<feature type="chain" id="PRO_5026729499" description="Glucose/Sorbosone dehydrogenase domain-containing protein" evidence="1">
    <location>
        <begin position="22"/>
        <end position="498"/>
    </location>
</feature>
<protein>
    <recommendedName>
        <fullName evidence="2">Glucose/Sorbosone dehydrogenase domain-containing protein</fullName>
    </recommendedName>
</protein>
<evidence type="ECO:0000256" key="1">
    <source>
        <dbReference type="SAM" id="SignalP"/>
    </source>
</evidence>
<sequence>MLFKKYTLVLLGTLLAAACLTVSCSSPRREIKNLRVAVKNLMRDVDDLTAEQLESAVSSDIKFDKVLLKYTAGQHSSVTIGPDGKLYACAIDGRIKRFTIKADGTLTKPEVLYSLQDISGKRIPRITIGFTFDPTATAENLVAWVTHSSFAFTDGPDWDGKLTRLSGTNLEMAQDVLVQLPRSAKDHLTNSIAFGPDGALYFCQGSNTAMGSPDSTWANREEHLLTAAVLRLDLTKLKVTELPLNVKTAAGGHYNPYNAYAPLTIYATGIRNAYDLLWHSNGELYVPANGSGAGGNTPASVAGTRRPDGSLYAGPQVPAVNEVPEEQKDYLFRVEKGGYYGHPNPSRGEYVMNGGNPSAGQDPAEFRRYPVGVLPDANWRGYAFEFPVHNSPNGIIEYQSNAFGGQLKGKLLVARLMNRDLMVLEPGGDQENIVRKSVGSAVPGFSDFLLPIDLTEDRSTGNIYVAEYGGEGCITLLRPQEKPEAPVLSFSKLLSLIF</sequence>
<feature type="signal peptide" evidence="1">
    <location>
        <begin position="1"/>
        <end position="21"/>
    </location>
</feature>
<dbReference type="PROSITE" id="PS51257">
    <property type="entry name" value="PROKAR_LIPOPROTEIN"/>
    <property type="match status" value="1"/>
</dbReference>
<gene>
    <name evidence="3" type="ORF">AVDCRST_MAG95-868</name>
</gene>
<dbReference type="AlphaFoldDB" id="A0A6J4HPC5"/>
<keyword evidence="1" id="KW-0732">Signal</keyword>